<dbReference type="AlphaFoldDB" id="B9RKV5"/>
<accession>B9RKV5</accession>
<gene>
    <name evidence="1" type="ORF">RCOM_1562030</name>
</gene>
<evidence type="ECO:0000313" key="1">
    <source>
        <dbReference type="EMBL" id="EEF47970.1"/>
    </source>
</evidence>
<reference evidence="2" key="1">
    <citation type="journal article" date="2010" name="Nat. Biotechnol.">
        <title>Draft genome sequence of the oilseed species Ricinus communis.</title>
        <authorList>
            <person name="Chan A.P."/>
            <person name="Crabtree J."/>
            <person name="Zhao Q."/>
            <person name="Lorenzi H."/>
            <person name="Orvis J."/>
            <person name="Puiu D."/>
            <person name="Melake-Berhan A."/>
            <person name="Jones K.M."/>
            <person name="Redman J."/>
            <person name="Chen G."/>
            <person name="Cahoon E.B."/>
            <person name="Gedil M."/>
            <person name="Stanke M."/>
            <person name="Haas B.J."/>
            <person name="Wortman J.R."/>
            <person name="Fraser-Liggett C.M."/>
            <person name="Ravel J."/>
            <person name="Rabinowicz P.D."/>
        </authorList>
    </citation>
    <scope>NUCLEOTIDE SEQUENCE [LARGE SCALE GENOMIC DNA]</scope>
    <source>
        <strain evidence="2">cv. Hale</strain>
    </source>
</reference>
<proteinExistence type="predicted"/>
<keyword evidence="2" id="KW-1185">Reference proteome</keyword>
<sequence>MAPEQYLSPTASLTTTTAIIPCSSCSDRRLMLNAYFRASSTLRTHHHHQFCLKLLEIDEARREEARLSLPLLEHPHMTTFSSQTETKISFLALNNLCLEICSPRRCVSIGDRRWTCLVRDIQFLHHLMAFQ</sequence>
<organism evidence="1 2">
    <name type="scientific">Ricinus communis</name>
    <name type="common">Castor bean</name>
    <dbReference type="NCBI Taxonomy" id="3988"/>
    <lineage>
        <taxon>Eukaryota</taxon>
        <taxon>Viridiplantae</taxon>
        <taxon>Streptophyta</taxon>
        <taxon>Embryophyta</taxon>
        <taxon>Tracheophyta</taxon>
        <taxon>Spermatophyta</taxon>
        <taxon>Magnoliopsida</taxon>
        <taxon>eudicotyledons</taxon>
        <taxon>Gunneridae</taxon>
        <taxon>Pentapetalae</taxon>
        <taxon>rosids</taxon>
        <taxon>fabids</taxon>
        <taxon>Malpighiales</taxon>
        <taxon>Euphorbiaceae</taxon>
        <taxon>Acalyphoideae</taxon>
        <taxon>Acalypheae</taxon>
        <taxon>Ricinus</taxon>
    </lineage>
</organism>
<dbReference type="InParanoid" id="B9RKV5"/>
<protein>
    <submittedName>
        <fullName evidence="1">Uncharacterized protein</fullName>
    </submittedName>
</protein>
<evidence type="ECO:0000313" key="2">
    <source>
        <dbReference type="Proteomes" id="UP000008311"/>
    </source>
</evidence>
<dbReference type="EMBL" id="EQ973785">
    <property type="protein sequence ID" value="EEF47970.1"/>
    <property type="molecule type" value="Genomic_DNA"/>
</dbReference>
<dbReference type="Proteomes" id="UP000008311">
    <property type="component" value="Unassembled WGS sequence"/>
</dbReference>
<name>B9RKV5_RICCO</name>